<sequence>MSEKKKIDFSKLKKLGEMDIKDLNKIFSKNSSSSKATSNSKFKKMVKASMEKPKNILAFDIGSSSIKMVTGKYFKNKLTINKLIDIPTPEGTVGDGKILGKQALADMIQFALKENRIKIKDVICTTNSSLVINREIVIPKVEEEEMETVIRYEIKQYLPINLNDYIIQFVVLDEIIDDDGAKLKVSVISYPETMVYAYYDLLNSLELNPYSLDIAYNSLNKIVNYSNLNEDNGEILGGAVAFVDMGATSINVTILKNGKLDFTRIIKTGGDNINYALSQSLDMSIKSTESTKIEKGNLLDIREDDIVNTTIRQVIDEGLEELERILQFYVNKSSGIEISKIYIYGGVANTEGIDLYMEEKLKINVEKITKLNNVDFSSKELLEEPIGEFINAIGAIIRL</sequence>
<proteinExistence type="predicted"/>
<dbReference type="PIRSF" id="PIRSF019169">
    <property type="entry name" value="PilM"/>
    <property type="match status" value="1"/>
</dbReference>
<dbReference type="SUPFAM" id="SSF53067">
    <property type="entry name" value="Actin-like ATPase domain"/>
    <property type="match status" value="2"/>
</dbReference>
<dbReference type="STRING" id="94869.SAMN04488529_105216"/>
<reference evidence="1 2" key="1">
    <citation type="submission" date="2016-10" db="EMBL/GenBank/DDBJ databases">
        <authorList>
            <person name="de Groot N.N."/>
        </authorList>
    </citation>
    <scope>NUCLEOTIDE SEQUENCE [LARGE SCALE GENOMIC DNA]</scope>
    <source>
        <strain evidence="1 2">DSM 12272</strain>
    </source>
</reference>
<dbReference type="InterPro" id="IPR043129">
    <property type="entry name" value="ATPase_NBD"/>
</dbReference>
<dbReference type="EMBL" id="FNJM01000005">
    <property type="protein sequence ID" value="SDP44999.1"/>
    <property type="molecule type" value="Genomic_DNA"/>
</dbReference>
<evidence type="ECO:0000313" key="2">
    <source>
        <dbReference type="Proteomes" id="UP000198597"/>
    </source>
</evidence>
<dbReference type="Gene3D" id="3.30.1490.300">
    <property type="match status" value="1"/>
</dbReference>
<organism evidence="1 2">
    <name type="scientific">Clostridium gasigenes</name>
    <dbReference type="NCBI Taxonomy" id="94869"/>
    <lineage>
        <taxon>Bacteria</taxon>
        <taxon>Bacillati</taxon>
        <taxon>Bacillota</taxon>
        <taxon>Clostridia</taxon>
        <taxon>Eubacteriales</taxon>
        <taxon>Clostridiaceae</taxon>
        <taxon>Clostridium</taxon>
    </lineage>
</organism>
<dbReference type="GeneID" id="65308701"/>
<gene>
    <name evidence="1" type="ORF">SAMN04488529_105216</name>
</gene>
<dbReference type="Proteomes" id="UP000198597">
    <property type="component" value="Unassembled WGS sequence"/>
</dbReference>
<dbReference type="InterPro" id="IPR005883">
    <property type="entry name" value="PilM"/>
</dbReference>
<accession>A0A1H0STU7</accession>
<dbReference type="AlphaFoldDB" id="A0A1H0STU7"/>
<dbReference type="InterPro" id="IPR050696">
    <property type="entry name" value="FtsA/MreB"/>
</dbReference>
<dbReference type="OrthoDB" id="5291956at2"/>
<dbReference type="CDD" id="cd24049">
    <property type="entry name" value="ASKHA_NBD_PilM"/>
    <property type="match status" value="1"/>
</dbReference>
<dbReference type="PANTHER" id="PTHR32432:SF3">
    <property type="entry name" value="ETHANOLAMINE UTILIZATION PROTEIN EUTJ"/>
    <property type="match status" value="1"/>
</dbReference>
<protein>
    <submittedName>
        <fullName evidence="1">Type IV pilus assembly protein PilM</fullName>
    </submittedName>
</protein>
<evidence type="ECO:0000313" key="1">
    <source>
        <dbReference type="EMBL" id="SDP44999.1"/>
    </source>
</evidence>
<dbReference type="Pfam" id="PF11104">
    <property type="entry name" value="PilM_2"/>
    <property type="match status" value="1"/>
</dbReference>
<dbReference type="RefSeq" id="WP_089969472.1">
    <property type="nucleotide sequence ID" value="NZ_CP071376.1"/>
</dbReference>
<name>A0A1H0STU7_9CLOT</name>
<dbReference type="NCBIfam" id="TIGR01175">
    <property type="entry name" value="pilM"/>
    <property type="match status" value="1"/>
</dbReference>
<keyword evidence="2" id="KW-1185">Reference proteome</keyword>
<dbReference type="PANTHER" id="PTHR32432">
    <property type="entry name" value="CELL DIVISION PROTEIN FTSA-RELATED"/>
    <property type="match status" value="1"/>
</dbReference>
<dbReference type="Gene3D" id="3.30.420.40">
    <property type="match status" value="2"/>
</dbReference>